<dbReference type="AlphaFoldDB" id="A0A9Q1R0U5"/>
<keyword evidence="3" id="KW-1185">Reference proteome</keyword>
<feature type="region of interest" description="Disordered" evidence="1">
    <location>
        <begin position="182"/>
        <end position="206"/>
    </location>
</feature>
<dbReference type="EMBL" id="JAJAGQ010000018">
    <property type="protein sequence ID" value="KAJ8537255.1"/>
    <property type="molecule type" value="Genomic_DNA"/>
</dbReference>
<comment type="caution">
    <text evidence="2">The sequence shown here is derived from an EMBL/GenBank/DDBJ whole genome shotgun (WGS) entry which is preliminary data.</text>
</comment>
<proteinExistence type="predicted"/>
<reference evidence="3" key="1">
    <citation type="journal article" date="2023" name="Proc. Natl. Acad. Sci. U.S.A.">
        <title>Genomic and structural basis for evolution of tropane alkaloid biosynthesis.</title>
        <authorList>
            <person name="Wanga Y.-J."/>
            <person name="Taina T."/>
            <person name="Yua J.-Y."/>
            <person name="Lia J."/>
            <person name="Xua B."/>
            <person name="Chenc J."/>
            <person name="D'Auriad J.C."/>
            <person name="Huanga J.-P."/>
            <person name="Huanga S.-X."/>
        </authorList>
    </citation>
    <scope>NUCLEOTIDE SEQUENCE [LARGE SCALE GENOMIC DNA]</scope>
    <source>
        <strain evidence="3">cv. KIB-2019</strain>
    </source>
</reference>
<protein>
    <submittedName>
        <fullName evidence="2">Uncharacterized protein</fullName>
    </submittedName>
</protein>
<gene>
    <name evidence="2" type="ORF">K7X08_035656</name>
</gene>
<sequence length="266" mass="30362">MLEVVRSFLYPNDAKKSKNYIKILVYYDDEVPNPNIDALKREIGDTHQFRVKMKLASGSGHERDYDEDQVQEYLGGRAKETYDYYGRGPSVIADRLTSIEDELVSIRKLLEKKPRRHSKCISFSVRSSRKRIRKTLKFANGKKTKVNALDGSLLSHPDHVDDAHNVSFSPFTDQVDDGSCKTLPLTDPAHAHNDDDPSSPLPDKVDDASCKTLPGEVVNSAVYSEHRSPDGRITDVYHRYMSRMTLKSLEMLLKMAIRLQMKKLFE</sequence>
<accession>A0A9Q1R0U5</accession>
<evidence type="ECO:0000256" key="1">
    <source>
        <dbReference type="SAM" id="MobiDB-lite"/>
    </source>
</evidence>
<dbReference type="Proteomes" id="UP001152561">
    <property type="component" value="Unassembled WGS sequence"/>
</dbReference>
<evidence type="ECO:0000313" key="2">
    <source>
        <dbReference type="EMBL" id="KAJ8537255.1"/>
    </source>
</evidence>
<name>A0A9Q1R0U5_9SOLA</name>
<evidence type="ECO:0000313" key="3">
    <source>
        <dbReference type="Proteomes" id="UP001152561"/>
    </source>
</evidence>
<organism evidence="2 3">
    <name type="scientific">Anisodus acutangulus</name>
    <dbReference type="NCBI Taxonomy" id="402998"/>
    <lineage>
        <taxon>Eukaryota</taxon>
        <taxon>Viridiplantae</taxon>
        <taxon>Streptophyta</taxon>
        <taxon>Embryophyta</taxon>
        <taxon>Tracheophyta</taxon>
        <taxon>Spermatophyta</taxon>
        <taxon>Magnoliopsida</taxon>
        <taxon>eudicotyledons</taxon>
        <taxon>Gunneridae</taxon>
        <taxon>Pentapetalae</taxon>
        <taxon>asterids</taxon>
        <taxon>lamiids</taxon>
        <taxon>Solanales</taxon>
        <taxon>Solanaceae</taxon>
        <taxon>Solanoideae</taxon>
        <taxon>Hyoscyameae</taxon>
        <taxon>Anisodus</taxon>
    </lineage>
</organism>